<comment type="subunit">
    <text evidence="3 11">Monomer.</text>
</comment>
<dbReference type="CDD" id="cd00671">
    <property type="entry name" value="ArgRS_core"/>
    <property type="match status" value="1"/>
</dbReference>
<evidence type="ECO:0000313" key="15">
    <source>
        <dbReference type="EMBL" id="AQQ54318.1"/>
    </source>
</evidence>
<evidence type="ECO:0000256" key="5">
    <source>
        <dbReference type="ARBA" id="ARBA00022598"/>
    </source>
</evidence>
<evidence type="ECO:0000256" key="1">
    <source>
        <dbReference type="ARBA" id="ARBA00004496"/>
    </source>
</evidence>
<dbReference type="Gene3D" id="1.10.730.10">
    <property type="entry name" value="Isoleucyl-tRNA Synthetase, Domain 1"/>
    <property type="match status" value="1"/>
</dbReference>
<keyword evidence="5 11" id="KW-0436">Ligase</keyword>
<dbReference type="Pfam" id="PF05746">
    <property type="entry name" value="DALR_1"/>
    <property type="match status" value="1"/>
</dbReference>
<keyword evidence="4 11" id="KW-0963">Cytoplasm</keyword>
<dbReference type="InterPro" id="IPR001412">
    <property type="entry name" value="aa-tRNA-synth_I_CS"/>
</dbReference>
<dbReference type="InterPro" id="IPR014729">
    <property type="entry name" value="Rossmann-like_a/b/a_fold"/>
</dbReference>
<dbReference type="SMART" id="SM00836">
    <property type="entry name" value="DALR_1"/>
    <property type="match status" value="1"/>
</dbReference>
<evidence type="ECO:0000256" key="12">
    <source>
        <dbReference type="RuleBase" id="RU363038"/>
    </source>
</evidence>
<evidence type="ECO:0000256" key="2">
    <source>
        <dbReference type="ARBA" id="ARBA00005594"/>
    </source>
</evidence>
<reference evidence="15 16" key="1">
    <citation type="submission" date="2017-02" db="EMBL/GenBank/DDBJ databases">
        <title>The complete genomic sequence of a novel cold adapted crude oil-degrading bacterium Planococcus qaidamina Y42.</title>
        <authorList>
            <person name="Yang R."/>
        </authorList>
    </citation>
    <scope>NUCLEOTIDE SEQUENCE [LARGE SCALE GENOMIC DNA]</scope>
    <source>
        <strain evidence="15 16">Y42</strain>
    </source>
</reference>
<keyword evidence="16" id="KW-1185">Reference proteome</keyword>
<comment type="similarity">
    <text evidence="2 11 12">Belongs to the class-I aminoacyl-tRNA synthetase family.</text>
</comment>
<dbReference type="GO" id="GO:0005737">
    <property type="term" value="C:cytoplasm"/>
    <property type="evidence" value="ECO:0007669"/>
    <property type="project" value="UniProtKB-SubCell"/>
</dbReference>
<evidence type="ECO:0000256" key="3">
    <source>
        <dbReference type="ARBA" id="ARBA00011245"/>
    </source>
</evidence>
<dbReference type="FunFam" id="3.30.1360.70:FF:000003">
    <property type="entry name" value="Arginine--tRNA ligase"/>
    <property type="match status" value="1"/>
</dbReference>
<feature type="short sequence motif" description="'HIGH' region" evidence="11">
    <location>
        <begin position="130"/>
        <end position="140"/>
    </location>
</feature>
<evidence type="ECO:0000259" key="13">
    <source>
        <dbReference type="SMART" id="SM00836"/>
    </source>
</evidence>
<evidence type="ECO:0000256" key="9">
    <source>
        <dbReference type="ARBA" id="ARBA00023146"/>
    </source>
</evidence>
<dbReference type="Pfam" id="PF03485">
    <property type="entry name" value="Arg_tRNA_synt_N"/>
    <property type="match status" value="1"/>
</dbReference>
<evidence type="ECO:0000256" key="4">
    <source>
        <dbReference type="ARBA" id="ARBA00022490"/>
    </source>
</evidence>
<dbReference type="KEGG" id="pmar:B0X71_15240"/>
<evidence type="ECO:0000256" key="11">
    <source>
        <dbReference type="HAMAP-Rule" id="MF_00123"/>
    </source>
</evidence>
<dbReference type="InterPro" id="IPR036695">
    <property type="entry name" value="Arg-tRNA-synth_N_sf"/>
</dbReference>
<dbReference type="Gene3D" id="3.30.1360.70">
    <property type="entry name" value="Arginyl tRNA synthetase N-terminal domain"/>
    <property type="match status" value="1"/>
</dbReference>
<evidence type="ECO:0000256" key="7">
    <source>
        <dbReference type="ARBA" id="ARBA00022840"/>
    </source>
</evidence>
<dbReference type="CDD" id="cd07956">
    <property type="entry name" value="Anticodon_Ia_Arg"/>
    <property type="match status" value="1"/>
</dbReference>
<dbReference type="SMART" id="SM01016">
    <property type="entry name" value="Arg_tRNA_synt_N"/>
    <property type="match status" value="1"/>
</dbReference>
<dbReference type="NCBIfam" id="TIGR00456">
    <property type="entry name" value="argS"/>
    <property type="match status" value="1"/>
</dbReference>
<keyword evidence="6 11" id="KW-0547">Nucleotide-binding</keyword>
<dbReference type="FunFam" id="3.40.50.620:FF:000062">
    <property type="entry name" value="Arginine--tRNA ligase"/>
    <property type="match status" value="1"/>
</dbReference>
<feature type="domain" description="DALR anticodon binding" evidence="13">
    <location>
        <begin position="435"/>
        <end position="553"/>
    </location>
</feature>
<dbReference type="InterPro" id="IPR001278">
    <property type="entry name" value="Arg-tRNA-ligase"/>
</dbReference>
<proteinExistence type="inferred from homology"/>
<dbReference type="GO" id="GO:0004814">
    <property type="term" value="F:arginine-tRNA ligase activity"/>
    <property type="evidence" value="ECO:0007669"/>
    <property type="project" value="UniProtKB-UniRule"/>
</dbReference>
<dbReference type="OrthoDB" id="9805987at2"/>
<keyword evidence="9 11" id="KW-0030">Aminoacyl-tRNA synthetase</keyword>
<dbReference type="InterPro" id="IPR008909">
    <property type="entry name" value="DALR_anticod-bd"/>
</dbReference>
<dbReference type="PANTHER" id="PTHR11956">
    <property type="entry name" value="ARGINYL-TRNA SYNTHETASE"/>
    <property type="match status" value="1"/>
</dbReference>
<evidence type="ECO:0000313" key="16">
    <source>
        <dbReference type="Proteomes" id="UP000188184"/>
    </source>
</evidence>
<dbReference type="PANTHER" id="PTHR11956:SF5">
    <property type="entry name" value="ARGININE--TRNA LIGASE, CYTOPLASMIC"/>
    <property type="match status" value="1"/>
</dbReference>
<dbReference type="FunFam" id="1.10.730.10:FF:000008">
    <property type="entry name" value="Arginine--tRNA ligase"/>
    <property type="match status" value="1"/>
</dbReference>
<dbReference type="GO" id="GO:0006420">
    <property type="term" value="P:arginyl-tRNA aminoacylation"/>
    <property type="evidence" value="ECO:0007669"/>
    <property type="project" value="UniProtKB-UniRule"/>
</dbReference>
<dbReference type="EMBL" id="CP019640">
    <property type="protein sequence ID" value="AQQ54318.1"/>
    <property type="molecule type" value="Genomic_DNA"/>
</dbReference>
<dbReference type="GO" id="GO:0005524">
    <property type="term" value="F:ATP binding"/>
    <property type="evidence" value="ECO:0007669"/>
    <property type="project" value="UniProtKB-UniRule"/>
</dbReference>
<dbReference type="Pfam" id="PF00750">
    <property type="entry name" value="tRNA-synt_1d"/>
    <property type="match status" value="1"/>
</dbReference>
<dbReference type="HAMAP" id="MF_00123">
    <property type="entry name" value="Arg_tRNA_synth"/>
    <property type="match status" value="1"/>
</dbReference>
<dbReference type="AlphaFoldDB" id="A0A1Q2L1I5"/>
<keyword evidence="8 11" id="KW-0648">Protein biosynthesis</keyword>
<evidence type="ECO:0000256" key="8">
    <source>
        <dbReference type="ARBA" id="ARBA00022917"/>
    </source>
</evidence>
<dbReference type="SUPFAM" id="SSF55190">
    <property type="entry name" value="Arginyl-tRNA synthetase (ArgRS), N-terminal 'additional' domain"/>
    <property type="match status" value="1"/>
</dbReference>
<evidence type="ECO:0000256" key="6">
    <source>
        <dbReference type="ARBA" id="ARBA00022741"/>
    </source>
</evidence>
<dbReference type="InterPro" id="IPR005148">
    <property type="entry name" value="Arg-tRNA-synth_N"/>
</dbReference>
<feature type="domain" description="Arginyl tRNA synthetase N-terminal" evidence="14">
    <location>
        <begin position="9"/>
        <end position="93"/>
    </location>
</feature>
<dbReference type="RefSeq" id="WP_077590209.1">
    <property type="nucleotide sequence ID" value="NZ_CP019640.1"/>
</dbReference>
<evidence type="ECO:0000259" key="14">
    <source>
        <dbReference type="SMART" id="SM01016"/>
    </source>
</evidence>
<evidence type="ECO:0000256" key="10">
    <source>
        <dbReference type="ARBA" id="ARBA00049339"/>
    </source>
</evidence>
<dbReference type="InterPro" id="IPR035684">
    <property type="entry name" value="ArgRS_core"/>
</dbReference>
<accession>A0A1Q2L1I5</accession>
<dbReference type="Proteomes" id="UP000188184">
    <property type="component" value="Chromosome"/>
</dbReference>
<dbReference type="PROSITE" id="PS00178">
    <property type="entry name" value="AA_TRNA_LIGASE_I"/>
    <property type="match status" value="1"/>
</dbReference>
<organism evidence="15 16">
    <name type="scientific">Planococcus lenghuensis</name>
    <dbReference type="NCBI Taxonomy" id="2213202"/>
    <lineage>
        <taxon>Bacteria</taxon>
        <taxon>Bacillati</taxon>
        <taxon>Bacillota</taxon>
        <taxon>Bacilli</taxon>
        <taxon>Bacillales</taxon>
        <taxon>Caryophanaceae</taxon>
        <taxon>Planococcus</taxon>
    </lineage>
</organism>
<dbReference type="EC" id="6.1.1.19" evidence="11"/>
<dbReference type="InterPro" id="IPR009080">
    <property type="entry name" value="tRNAsynth_Ia_anticodon-bd"/>
</dbReference>
<dbReference type="SUPFAM" id="SSF52374">
    <property type="entry name" value="Nucleotidylyl transferase"/>
    <property type="match status" value="1"/>
</dbReference>
<dbReference type="PRINTS" id="PR01038">
    <property type="entry name" value="TRNASYNTHARG"/>
</dbReference>
<comment type="subcellular location">
    <subcellularLocation>
        <location evidence="1 11">Cytoplasm</location>
    </subcellularLocation>
</comment>
<dbReference type="SUPFAM" id="SSF47323">
    <property type="entry name" value="Anticodon-binding domain of a subclass of class I aminoacyl-tRNA synthetases"/>
    <property type="match status" value="1"/>
</dbReference>
<dbReference type="Gene3D" id="3.40.50.620">
    <property type="entry name" value="HUPs"/>
    <property type="match status" value="1"/>
</dbReference>
<sequence length="553" mass="61501">MNAVEQAQQAIKDAFAEAVKKAGLTDEPVDVQLEAPKNKENGDYATNIAMQLTRIAKKPPRAIAEAILENLDKDAANIKTIDVAGPGFINLTIKKDYLLEAVQAVLEQQDDYGRSNAGGGEKIQVEFVSANPTGDLHLGHARGAAVGDSLSNVLDFAGYDVSREYYINDAGNQINNLAKSLEVRYFEALGIDAEMPVDGYQGQDIKDIGKQLVEKVGDKYVHTSPGERINAMREYGLKVELAKLQQDLADFRVRFDVWFSETSLYKNGKIEEALNKLRDNGYIYEEDGATWLRSTDFGDDKDRVLIKQEGSYTYLTPDIAYHQDKLQRGFDKLINIWGADHHGYIQRMKAAIEALGYGPDTLEVLVSQMVHLYKDGEKVKMSKRTGKAVTMRELVEEVGLDAVRYFFAMRSVDSHMDFDLDLAVSQSNDNPVYYAQYAHARICSILRQADEQKVAASTDNLHLLTEEKEIDVLKKIGDFPQITAEAAKHRAPHRITTYIHELAAAFHSFYGAHKVVDPENPELTGARLALAVAVKTTIANALRLVGVAAPERM</sequence>
<keyword evidence="7 11" id="KW-0067">ATP-binding</keyword>
<protein>
    <recommendedName>
        <fullName evidence="11">Arginine--tRNA ligase</fullName>
        <ecNumber evidence="11">6.1.1.19</ecNumber>
    </recommendedName>
    <alternativeName>
        <fullName evidence="11">Arginyl-tRNA synthetase</fullName>
        <shortName evidence="11">ArgRS</shortName>
    </alternativeName>
</protein>
<gene>
    <name evidence="11" type="primary">argS</name>
    <name evidence="15" type="ORF">B0X71_15240</name>
</gene>
<comment type="catalytic activity">
    <reaction evidence="10 11">
        <text>tRNA(Arg) + L-arginine + ATP = L-arginyl-tRNA(Arg) + AMP + diphosphate</text>
        <dbReference type="Rhea" id="RHEA:20301"/>
        <dbReference type="Rhea" id="RHEA-COMP:9658"/>
        <dbReference type="Rhea" id="RHEA-COMP:9673"/>
        <dbReference type="ChEBI" id="CHEBI:30616"/>
        <dbReference type="ChEBI" id="CHEBI:32682"/>
        <dbReference type="ChEBI" id="CHEBI:33019"/>
        <dbReference type="ChEBI" id="CHEBI:78442"/>
        <dbReference type="ChEBI" id="CHEBI:78513"/>
        <dbReference type="ChEBI" id="CHEBI:456215"/>
        <dbReference type="EC" id="6.1.1.19"/>
    </reaction>
</comment>
<name>A0A1Q2L1I5_9BACL</name>